<name>A0A7S8FFP1_9BACT</name>
<keyword evidence="1" id="KW-0175">Coiled coil</keyword>
<dbReference type="KEGG" id="nkf:Nkreftii_002749"/>
<evidence type="ECO:0000313" key="3">
    <source>
        <dbReference type="EMBL" id="QPD04975.1"/>
    </source>
</evidence>
<proteinExistence type="predicted"/>
<dbReference type="EMBL" id="CP047423">
    <property type="protein sequence ID" value="QPD04975.1"/>
    <property type="molecule type" value="Genomic_DNA"/>
</dbReference>
<evidence type="ECO:0000256" key="2">
    <source>
        <dbReference type="SAM" id="MobiDB-lite"/>
    </source>
</evidence>
<accession>A0A7S8FFP1</accession>
<sequence length="541" mass="61061">MEIFEAYRNAKGHTSKKRSDLLDEFIAHIQSLDTKRRERTAQYENERDRKTETLRAIEAEIQTLTEEVGHLDKRISELPDKKDLFEAARTSIESIRADILKEAGQSSQFVLPSSMYRLIDSHLKKAEVTAQEDMKKLYKKAQVVLSTRTPPPGMPPLDPDSYKSPIEVMDTVIALLRHHQMAVVQRLGQDSEESKRAAEAVENAYRHRAGMIYIRPSSAYLRTSFPSTSLQDDPNLAWDNMLLKQGLRNLPFSSELRDILDPAVKQDRSITSELDKQYWQNINRVRVSGAGSTNQALVKDDVGNWYVKQYFGDTKQIWQSAKNLALFSLSTKMPIDLAKQLSKASSSEEYSENSKETPTLQKVLEKHQGAYKTHTDEVQAKLDRLHTKDNKSELGETLIAAWDAHDAIKPNQKFKDSLRDALKAEIVAWDKTASTLKGKADQDPGQAIVKDVGALSRLGKLLSADITKMPSDVASDDLKKKAVDEVHKIVGGQVMDILAERNRALDQYEQAIVFIGDAVNPKDVKQSNSNSEVPKYEDIRK</sequence>
<gene>
    <name evidence="3" type="ORF">Nkreftii_002749</name>
</gene>
<reference evidence="3 4" key="1">
    <citation type="journal article" date="2020" name="ISME J.">
        <title>Enrichment and physiological characterization of a novel comammox Nitrospira indicates ammonium inhibition of complete nitrification.</title>
        <authorList>
            <person name="Sakoula D."/>
            <person name="Koch H."/>
            <person name="Frank J."/>
            <person name="Jetten M.S.M."/>
            <person name="van Kessel M.A.H.J."/>
            <person name="Lucker S."/>
        </authorList>
    </citation>
    <scope>NUCLEOTIDE SEQUENCE [LARGE SCALE GENOMIC DNA]</scope>
    <source>
        <strain evidence="3">Comreactor17</strain>
    </source>
</reference>
<feature type="coiled-coil region" evidence="1">
    <location>
        <begin position="40"/>
        <end position="74"/>
    </location>
</feature>
<evidence type="ECO:0000313" key="4">
    <source>
        <dbReference type="Proteomes" id="UP000593737"/>
    </source>
</evidence>
<evidence type="ECO:0000256" key="1">
    <source>
        <dbReference type="SAM" id="Coils"/>
    </source>
</evidence>
<dbReference type="Proteomes" id="UP000593737">
    <property type="component" value="Chromosome"/>
</dbReference>
<dbReference type="AlphaFoldDB" id="A0A7S8FFP1"/>
<protein>
    <submittedName>
        <fullName evidence="3">Uncharacterized protein</fullName>
    </submittedName>
</protein>
<feature type="region of interest" description="Disordered" evidence="2">
    <location>
        <begin position="521"/>
        <end position="541"/>
    </location>
</feature>
<organism evidence="3 4">
    <name type="scientific">Candidatus Nitrospira kreftii</name>
    <dbReference type="NCBI Taxonomy" id="2652173"/>
    <lineage>
        <taxon>Bacteria</taxon>
        <taxon>Pseudomonadati</taxon>
        <taxon>Nitrospirota</taxon>
        <taxon>Nitrospiria</taxon>
        <taxon>Nitrospirales</taxon>
        <taxon>Nitrospiraceae</taxon>
        <taxon>Nitrospira</taxon>
    </lineage>
</organism>